<proteinExistence type="predicted"/>
<comment type="subcellular location">
    <subcellularLocation>
        <location evidence="1">Membrane</location>
    </subcellularLocation>
</comment>
<evidence type="ECO:0000256" key="4">
    <source>
        <dbReference type="ARBA" id="ARBA00023157"/>
    </source>
</evidence>
<protein>
    <recommendedName>
        <fullName evidence="9">Ig-like domain-containing protein</fullName>
    </recommendedName>
</protein>
<sequence length="199" mass="21963">CFYFGILTSPTVLSTGLSTLVYLILNPTNVTAEPGQNVTLPCRTSDSEPVVAVEWDRKDLGSEYVLLYRNNQFDLENQHPSFKNRVDLKEGQIKDGDVSLDLKNVSTDDRGTYDCLVIQTETTNRRRETVLYINLDVVPPPEDGPVGLWVKVVVGVVVATMIISGIVAIVVSIRKKRKKKSNPNGLPVSQALQPLNPSP</sequence>
<dbReference type="PANTHER" id="PTHR24100">
    <property type="entry name" value="BUTYROPHILIN"/>
    <property type="match status" value="1"/>
</dbReference>
<dbReference type="InterPro" id="IPR003598">
    <property type="entry name" value="Ig_sub2"/>
</dbReference>
<feature type="transmembrane region" description="Helical" evidence="8">
    <location>
        <begin position="148"/>
        <end position="171"/>
    </location>
</feature>
<evidence type="ECO:0000256" key="8">
    <source>
        <dbReference type="SAM" id="Phobius"/>
    </source>
</evidence>
<dbReference type="SUPFAM" id="SSF48726">
    <property type="entry name" value="Immunoglobulin"/>
    <property type="match status" value="1"/>
</dbReference>
<dbReference type="InterPro" id="IPR007110">
    <property type="entry name" value="Ig-like_dom"/>
</dbReference>
<reference evidence="10" key="2">
    <citation type="submission" date="2025-09" db="UniProtKB">
        <authorList>
            <consortium name="Ensembl"/>
        </authorList>
    </citation>
    <scope>IDENTIFICATION</scope>
</reference>
<dbReference type="GO" id="GO:0050852">
    <property type="term" value="P:T cell receptor signaling pathway"/>
    <property type="evidence" value="ECO:0007669"/>
    <property type="project" value="TreeGrafter"/>
</dbReference>
<evidence type="ECO:0000256" key="3">
    <source>
        <dbReference type="ARBA" id="ARBA00023136"/>
    </source>
</evidence>
<evidence type="ECO:0000256" key="7">
    <source>
        <dbReference type="SAM" id="MobiDB-lite"/>
    </source>
</evidence>
<evidence type="ECO:0000256" key="6">
    <source>
        <dbReference type="ARBA" id="ARBA00023319"/>
    </source>
</evidence>
<dbReference type="Pfam" id="PF07686">
    <property type="entry name" value="V-set"/>
    <property type="match status" value="1"/>
</dbReference>
<evidence type="ECO:0000313" key="10">
    <source>
        <dbReference type="Ensembl" id="ENSFHEP00000004654.1"/>
    </source>
</evidence>
<dbReference type="InterPro" id="IPR050504">
    <property type="entry name" value="IgSF_BTN/MOG"/>
</dbReference>
<dbReference type="Proteomes" id="UP000265000">
    <property type="component" value="Unplaced"/>
</dbReference>
<dbReference type="InterPro" id="IPR013783">
    <property type="entry name" value="Ig-like_fold"/>
</dbReference>
<dbReference type="InterPro" id="IPR036179">
    <property type="entry name" value="Ig-like_dom_sf"/>
</dbReference>
<dbReference type="InterPro" id="IPR003599">
    <property type="entry name" value="Ig_sub"/>
</dbReference>
<accession>A0A3Q2NYN5</accession>
<dbReference type="GO" id="GO:1903037">
    <property type="term" value="P:regulation of leukocyte cell-cell adhesion"/>
    <property type="evidence" value="ECO:0007669"/>
    <property type="project" value="UniProtKB-ARBA"/>
</dbReference>
<evidence type="ECO:0000313" key="11">
    <source>
        <dbReference type="Proteomes" id="UP000265000"/>
    </source>
</evidence>
<keyword evidence="8" id="KW-1133">Transmembrane helix</keyword>
<feature type="compositionally biased region" description="Polar residues" evidence="7">
    <location>
        <begin position="190"/>
        <end position="199"/>
    </location>
</feature>
<dbReference type="GeneTree" id="ENSGT00940000169709"/>
<dbReference type="GO" id="GO:0050863">
    <property type="term" value="P:regulation of T cell activation"/>
    <property type="evidence" value="ECO:0007669"/>
    <property type="project" value="UniProtKB-ARBA"/>
</dbReference>
<dbReference type="FunFam" id="2.60.40.10:FF:000142">
    <property type="entry name" value="V-set domain-containing T-cell activation inhibitor 1"/>
    <property type="match status" value="1"/>
</dbReference>
<dbReference type="SMART" id="SM00408">
    <property type="entry name" value="IGc2"/>
    <property type="match status" value="1"/>
</dbReference>
<organism evidence="10 11">
    <name type="scientific">Fundulus heteroclitus</name>
    <name type="common">Killifish</name>
    <name type="synonym">Mummichog</name>
    <dbReference type="NCBI Taxonomy" id="8078"/>
    <lineage>
        <taxon>Eukaryota</taxon>
        <taxon>Metazoa</taxon>
        <taxon>Chordata</taxon>
        <taxon>Craniata</taxon>
        <taxon>Vertebrata</taxon>
        <taxon>Euteleostomi</taxon>
        <taxon>Actinopterygii</taxon>
        <taxon>Neopterygii</taxon>
        <taxon>Teleostei</taxon>
        <taxon>Neoteleostei</taxon>
        <taxon>Acanthomorphata</taxon>
        <taxon>Ovalentaria</taxon>
        <taxon>Atherinomorphae</taxon>
        <taxon>Cyprinodontiformes</taxon>
        <taxon>Fundulidae</taxon>
        <taxon>Fundulus</taxon>
    </lineage>
</organism>
<dbReference type="Ensembl" id="ENSFHET00000008474.1">
    <property type="protein sequence ID" value="ENSFHEP00000004654.1"/>
    <property type="gene ID" value="ENSFHEG00000005575.1"/>
</dbReference>
<dbReference type="Gene3D" id="2.60.40.10">
    <property type="entry name" value="Immunoglobulins"/>
    <property type="match status" value="1"/>
</dbReference>
<keyword evidence="6" id="KW-0393">Immunoglobulin domain</keyword>
<dbReference type="AlphaFoldDB" id="A0A3Q2NYN5"/>
<dbReference type="PROSITE" id="PS50835">
    <property type="entry name" value="IG_LIKE"/>
    <property type="match status" value="1"/>
</dbReference>
<dbReference type="SMART" id="SM00406">
    <property type="entry name" value="IGv"/>
    <property type="match status" value="1"/>
</dbReference>
<keyword evidence="4" id="KW-1015">Disulfide bond</keyword>
<dbReference type="GO" id="GO:0009897">
    <property type="term" value="C:external side of plasma membrane"/>
    <property type="evidence" value="ECO:0007669"/>
    <property type="project" value="TreeGrafter"/>
</dbReference>
<dbReference type="PANTHER" id="PTHR24100:SF151">
    <property type="entry name" value="ICOS LIGAND"/>
    <property type="match status" value="1"/>
</dbReference>
<name>A0A3Q2NYN5_FUNHE</name>
<feature type="domain" description="Ig-like" evidence="9">
    <location>
        <begin position="10"/>
        <end position="131"/>
    </location>
</feature>
<dbReference type="InterPro" id="IPR013106">
    <property type="entry name" value="Ig_V-set"/>
</dbReference>
<keyword evidence="5" id="KW-0325">Glycoprotein</keyword>
<dbReference type="GO" id="GO:0001817">
    <property type="term" value="P:regulation of cytokine production"/>
    <property type="evidence" value="ECO:0007669"/>
    <property type="project" value="TreeGrafter"/>
</dbReference>
<dbReference type="GO" id="GO:0005102">
    <property type="term" value="F:signaling receptor binding"/>
    <property type="evidence" value="ECO:0007669"/>
    <property type="project" value="TreeGrafter"/>
</dbReference>
<evidence type="ECO:0000256" key="2">
    <source>
        <dbReference type="ARBA" id="ARBA00022729"/>
    </source>
</evidence>
<keyword evidence="11" id="KW-1185">Reference proteome</keyword>
<evidence type="ECO:0000256" key="5">
    <source>
        <dbReference type="ARBA" id="ARBA00023180"/>
    </source>
</evidence>
<reference evidence="10" key="1">
    <citation type="submission" date="2025-08" db="UniProtKB">
        <authorList>
            <consortium name="Ensembl"/>
        </authorList>
    </citation>
    <scope>IDENTIFICATION</scope>
</reference>
<keyword evidence="8" id="KW-0812">Transmembrane</keyword>
<keyword evidence="3 8" id="KW-0472">Membrane</keyword>
<evidence type="ECO:0000259" key="9">
    <source>
        <dbReference type="PROSITE" id="PS50835"/>
    </source>
</evidence>
<dbReference type="SMART" id="SM00409">
    <property type="entry name" value="IG"/>
    <property type="match status" value="1"/>
</dbReference>
<feature type="region of interest" description="Disordered" evidence="7">
    <location>
        <begin position="179"/>
        <end position="199"/>
    </location>
</feature>
<evidence type="ECO:0000256" key="1">
    <source>
        <dbReference type="ARBA" id="ARBA00004370"/>
    </source>
</evidence>
<dbReference type="STRING" id="8078.ENSFHEP00000004654"/>
<keyword evidence="2" id="KW-0732">Signal</keyword>